<keyword evidence="1" id="KW-0812">Transmembrane</keyword>
<gene>
    <name evidence="3" type="primary">LOC113427582</name>
</gene>
<reference evidence="3" key="1">
    <citation type="submission" date="2025-08" db="UniProtKB">
        <authorList>
            <consortium name="RefSeq"/>
        </authorList>
    </citation>
    <scope>IDENTIFICATION</scope>
</reference>
<evidence type="ECO:0000313" key="2">
    <source>
        <dbReference type="Proteomes" id="UP000504612"/>
    </source>
</evidence>
<dbReference type="GeneID" id="113427582"/>
<dbReference type="RefSeq" id="XP_026545884.1">
    <property type="nucleotide sequence ID" value="XM_026690099.1"/>
</dbReference>
<keyword evidence="2" id="KW-1185">Reference proteome</keyword>
<feature type="transmembrane region" description="Helical" evidence="1">
    <location>
        <begin position="36"/>
        <end position="57"/>
    </location>
</feature>
<evidence type="ECO:0000256" key="1">
    <source>
        <dbReference type="SAM" id="Phobius"/>
    </source>
</evidence>
<evidence type="ECO:0000313" key="3">
    <source>
        <dbReference type="RefSeq" id="XP_026545884.1"/>
    </source>
</evidence>
<feature type="transmembrane region" description="Helical" evidence="1">
    <location>
        <begin position="12"/>
        <end position="30"/>
    </location>
</feature>
<dbReference type="Proteomes" id="UP000504612">
    <property type="component" value="Unplaced"/>
</dbReference>
<keyword evidence="1" id="KW-1133">Transmembrane helix</keyword>
<proteinExistence type="predicted"/>
<protein>
    <submittedName>
        <fullName evidence="3">Proton-associated sugar transporter A-like</fullName>
    </submittedName>
</protein>
<name>A0A6J1W0P9_9SAUR</name>
<keyword evidence="1" id="KW-0472">Membrane</keyword>
<dbReference type="KEGG" id="nss:113427582"/>
<dbReference type="AlphaFoldDB" id="A0A6J1W0P9"/>
<accession>A0A6J1W0P9</accession>
<sequence>MGVDISLLSCQYFLAQILVSIVMGPLTAAVGSANGVMYFASVVSFVGCLYSSLCVFYEMPPGEELAEEQQPLMLSI</sequence>
<organism evidence="2 3">
    <name type="scientific">Notechis scutatus</name>
    <name type="common">mainland tiger snake</name>
    <dbReference type="NCBI Taxonomy" id="8663"/>
    <lineage>
        <taxon>Eukaryota</taxon>
        <taxon>Metazoa</taxon>
        <taxon>Chordata</taxon>
        <taxon>Craniata</taxon>
        <taxon>Vertebrata</taxon>
        <taxon>Euteleostomi</taxon>
        <taxon>Lepidosauria</taxon>
        <taxon>Squamata</taxon>
        <taxon>Bifurcata</taxon>
        <taxon>Unidentata</taxon>
        <taxon>Episquamata</taxon>
        <taxon>Toxicofera</taxon>
        <taxon>Serpentes</taxon>
        <taxon>Colubroidea</taxon>
        <taxon>Elapidae</taxon>
        <taxon>Hydrophiinae</taxon>
        <taxon>Notechis</taxon>
    </lineage>
</organism>